<dbReference type="AlphaFoldDB" id="A0A1W1V9T8"/>
<protein>
    <submittedName>
        <fullName evidence="1">Uncharacterized protein</fullName>
    </submittedName>
</protein>
<reference evidence="2" key="1">
    <citation type="submission" date="2017-04" db="EMBL/GenBank/DDBJ databases">
        <authorList>
            <person name="Varghese N."/>
            <person name="Submissions S."/>
        </authorList>
    </citation>
    <scope>NUCLEOTIDE SEQUENCE [LARGE SCALE GENOMIC DNA]</scope>
    <source>
        <strain evidence="2">DSM 23072</strain>
    </source>
</reference>
<organism evidence="1 2">
    <name type="scientific">Pasteurella testudinis DSM 23072</name>
    <dbReference type="NCBI Taxonomy" id="1122938"/>
    <lineage>
        <taxon>Bacteria</taxon>
        <taxon>Pseudomonadati</taxon>
        <taxon>Pseudomonadota</taxon>
        <taxon>Gammaproteobacteria</taxon>
        <taxon>Pasteurellales</taxon>
        <taxon>Pasteurellaceae</taxon>
        <taxon>Pasteurella</taxon>
    </lineage>
</organism>
<dbReference type="EMBL" id="FWWV01000068">
    <property type="protein sequence ID" value="SMB90159.1"/>
    <property type="molecule type" value="Genomic_DNA"/>
</dbReference>
<accession>A0A1W1V9T8</accession>
<name>A0A1W1V9T8_9PAST</name>
<dbReference type="STRING" id="1122938.SAMN05660772_01475"/>
<dbReference type="Proteomes" id="UP000192408">
    <property type="component" value="Unassembled WGS sequence"/>
</dbReference>
<sequence length="224" mass="25843">MIKKGMVTLSALLILSSALLLFLMLDEQILAMQRANFGERLRYLQQRENLLQQSAVLDGDRLCRAQSAVQPDDLLFFTIRFSDKTQDQQHKIGCRRVSLLQTLPQQAAQQGITRFLSADFERWQTAWDFAELPLAAADYTANKILWLDQAGEWQPEQDFYGVVIAKERLHLSGEGKIIGAVIYQTALLHAENQLEFSHDVVRQVAEKYRQWIYQQGSWHDFNTL</sequence>
<dbReference type="Pfam" id="PF10833">
    <property type="entry name" value="DUF2572"/>
    <property type="match status" value="1"/>
</dbReference>
<evidence type="ECO:0000313" key="1">
    <source>
        <dbReference type="EMBL" id="SMB90159.1"/>
    </source>
</evidence>
<evidence type="ECO:0000313" key="2">
    <source>
        <dbReference type="Proteomes" id="UP000192408"/>
    </source>
</evidence>
<dbReference type="RefSeq" id="WP_084258100.1">
    <property type="nucleotide sequence ID" value="NZ_FWWV01000068.1"/>
</dbReference>
<gene>
    <name evidence="1" type="ORF">SAMN05660772_01475</name>
</gene>
<dbReference type="InterPro" id="IPR022543">
    <property type="entry name" value="DUF2572"/>
</dbReference>
<proteinExistence type="predicted"/>
<keyword evidence="2" id="KW-1185">Reference proteome</keyword>